<sequence length="129" mass="13533">MSDNFGRYFVNAIVAGLIGRMATVVKAELEKAKQEISSKLKKIGVGVGLYIGAGVFAFFMVGVFIAAAILGLATVWPAWLAALTVGGAILLIVLILVGIGSALIKKNKDLTPHEQIDTIKSTVGMSTDK</sequence>
<dbReference type="OrthoDB" id="5147385at2"/>
<evidence type="ECO:0000313" key="2">
    <source>
        <dbReference type="EMBL" id="SEJ62516.1"/>
    </source>
</evidence>
<dbReference type="Pfam" id="PF07332">
    <property type="entry name" value="Phage_holin_3_6"/>
    <property type="match status" value="1"/>
</dbReference>
<dbReference type="EMBL" id="FNZI01000006">
    <property type="protein sequence ID" value="SEJ62516.1"/>
    <property type="molecule type" value="Genomic_DNA"/>
</dbReference>
<dbReference type="STRING" id="1043493.SAMN05421637_2454"/>
<dbReference type="RefSeq" id="WP_042215782.1">
    <property type="nucleotide sequence ID" value="NZ_BBLU01000014.1"/>
</dbReference>
<evidence type="ECO:0000313" key="3">
    <source>
        <dbReference type="Proteomes" id="UP000183315"/>
    </source>
</evidence>
<organism evidence="2 3">
    <name type="scientific">Demequina mangrovi</name>
    <dbReference type="NCBI Taxonomy" id="1043493"/>
    <lineage>
        <taxon>Bacteria</taxon>
        <taxon>Bacillati</taxon>
        <taxon>Actinomycetota</taxon>
        <taxon>Actinomycetes</taxon>
        <taxon>Micrococcales</taxon>
        <taxon>Demequinaceae</taxon>
        <taxon>Demequina</taxon>
    </lineage>
</organism>
<keyword evidence="3" id="KW-1185">Reference proteome</keyword>
<proteinExistence type="predicted"/>
<gene>
    <name evidence="2" type="ORF">SAMN05421637_2454</name>
</gene>
<keyword evidence="1" id="KW-1133">Transmembrane helix</keyword>
<dbReference type="AlphaFoldDB" id="A0A1H7AC51"/>
<reference evidence="3" key="1">
    <citation type="submission" date="2016-10" db="EMBL/GenBank/DDBJ databases">
        <authorList>
            <person name="Varghese N."/>
        </authorList>
    </citation>
    <scope>NUCLEOTIDE SEQUENCE [LARGE SCALE GENOMIC DNA]</scope>
    <source>
        <strain evidence="3">DSM 24868</strain>
    </source>
</reference>
<name>A0A1H7AC51_9MICO</name>
<dbReference type="InterPro" id="IPR009937">
    <property type="entry name" value="Phage_holin_3_6"/>
</dbReference>
<keyword evidence="1" id="KW-0472">Membrane</keyword>
<keyword evidence="1" id="KW-0812">Transmembrane</keyword>
<feature type="transmembrane region" description="Helical" evidence="1">
    <location>
        <begin position="47"/>
        <end position="73"/>
    </location>
</feature>
<feature type="transmembrane region" description="Helical" evidence="1">
    <location>
        <begin position="6"/>
        <end position="27"/>
    </location>
</feature>
<protein>
    <submittedName>
        <fullName evidence="2">Putative Holin-X, holin superfamily III</fullName>
    </submittedName>
</protein>
<dbReference type="Proteomes" id="UP000183315">
    <property type="component" value="Unassembled WGS sequence"/>
</dbReference>
<feature type="transmembrane region" description="Helical" evidence="1">
    <location>
        <begin position="79"/>
        <end position="104"/>
    </location>
</feature>
<evidence type="ECO:0000256" key="1">
    <source>
        <dbReference type="SAM" id="Phobius"/>
    </source>
</evidence>
<accession>A0A1H7AC51</accession>